<gene>
    <name evidence="2" type="ORF">BJP36_38845</name>
</gene>
<proteinExistence type="predicted"/>
<dbReference type="AlphaFoldDB" id="A0A9Q9SUT1"/>
<name>A0A9Q9SUT1_MOOP1</name>
<protein>
    <submittedName>
        <fullName evidence="2">Uncharacterized protein</fullName>
    </submittedName>
</protein>
<feature type="region of interest" description="Disordered" evidence="1">
    <location>
        <begin position="1"/>
        <end position="47"/>
    </location>
</feature>
<reference evidence="2" key="1">
    <citation type="journal article" date="2017" name="Proc. Natl. Acad. Sci. U.S.A.">
        <title>Comparative genomics uncovers the prolific and distinctive metabolic potential of the cyanobacterial genus Moorea.</title>
        <authorList>
            <person name="Leao T."/>
            <person name="Castelao G."/>
            <person name="Korobeynikov A."/>
            <person name="Monroe E.A."/>
            <person name="Podell S."/>
            <person name="Glukhov E."/>
            <person name="Allen E.E."/>
            <person name="Gerwick W.H."/>
            <person name="Gerwick L."/>
        </authorList>
    </citation>
    <scope>NUCLEOTIDE SEQUENCE</scope>
    <source>
        <strain evidence="2">JHB</strain>
    </source>
</reference>
<organism evidence="2">
    <name type="scientific">Moorena producens (strain JHB)</name>
    <dbReference type="NCBI Taxonomy" id="1454205"/>
    <lineage>
        <taxon>Bacteria</taxon>
        <taxon>Bacillati</taxon>
        <taxon>Cyanobacteriota</taxon>
        <taxon>Cyanophyceae</taxon>
        <taxon>Coleofasciculales</taxon>
        <taxon>Coleofasciculaceae</taxon>
        <taxon>Moorena</taxon>
    </lineage>
</organism>
<dbReference type="EMBL" id="CP017708">
    <property type="protein sequence ID" value="WAN70029.1"/>
    <property type="molecule type" value="Genomic_DNA"/>
</dbReference>
<evidence type="ECO:0000313" key="2">
    <source>
        <dbReference type="EMBL" id="WAN70029.1"/>
    </source>
</evidence>
<reference evidence="2" key="2">
    <citation type="submission" date="2022-10" db="EMBL/GenBank/DDBJ databases">
        <authorList>
            <person name="Ngo T.-E."/>
        </authorList>
    </citation>
    <scope>NUCLEOTIDE SEQUENCE</scope>
    <source>
        <strain evidence="2">JHB</strain>
    </source>
</reference>
<dbReference type="Proteomes" id="UP000176944">
    <property type="component" value="Chromosome"/>
</dbReference>
<evidence type="ECO:0000256" key="1">
    <source>
        <dbReference type="SAM" id="MobiDB-lite"/>
    </source>
</evidence>
<accession>A0A9Q9SUT1</accession>
<sequence>MQSAKGGFHGAYSDAEVRPVMASNPSPSRKTHHYGLGEPVRSWGFPP</sequence>